<organism evidence="1 2">
    <name type="scientific">Xanthoceras sorbifolium</name>
    <dbReference type="NCBI Taxonomy" id="99658"/>
    <lineage>
        <taxon>Eukaryota</taxon>
        <taxon>Viridiplantae</taxon>
        <taxon>Streptophyta</taxon>
        <taxon>Embryophyta</taxon>
        <taxon>Tracheophyta</taxon>
        <taxon>Spermatophyta</taxon>
        <taxon>Magnoliopsida</taxon>
        <taxon>eudicotyledons</taxon>
        <taxon>Gunneridae</taxon>
        <taxon>Pentapetalae</taxon>
        <taxon>rosids</taxon>
        <taxon>malvids</taxon>
        <taxon>Sapindales</taxon>
        <taxon>Sapindaceae</taxon>
        <taxon>Xanthoceroideae</taxon>
        <taxon>Xanthoceras</taxon>
    </lineage>
</organism>
<dbReference type="EMBL" id="JAFEMO010000514">
    <property type="protein sequence ID" value="KAH7511655.1"/>
    <property type="molecule type" value="Genomic_DNA"/>
</dbReference>
<reference evidence="1 2" key="1">
    <citation type="submission" date="2021-02" db="EMBL/GenBank/DDBJ databases">
        <title>Plant Genome Project.</title>
        <authorList>
            <person name="Zhang R.-G."/>
        </authorList>
    </citation>
    <scope>NUCLEOTIDE SEQUENCE [LARGE SCALE GENOMIC DNA]</scope>
    <source>
        <tissue evidence="1">Leaves</tissue>
    </source>
</reference>
<proteinExistence type="predicted"/>
<accession>A0ABQ8GZ91</accession>
<evidence type="ECO:0000313" key="2">
    <source>
        <dbReference type="Proteomes" id="UP000827721"/>
    </source>
</evidence>
<keyword evidence="2" id="KW-1185">Reference proteome</keyword>
<dbReference type="Proteomes" id="UP000827721">
    <property type="component" value="Unassembled WGS sequence"/>
</dbReference>
<gene>
    <name evidence="1" type="ORF">JRO89_XSUnG0184000</name>
</gene>
<sequence>MVLLEAKSLRKAVVPSTLIDNPSPGNLQSTRLALHVNEDGSSVLVYIASGCHVYKLQIGVEDSFVSEGKEGLMIPEYTQFLDSVLLNRCPHRWEIQSIALAGTNSTGYLVLGSVDSFGHLIVSKLDTCGKGRFPGLSSGPYYDDFTCFEEHDTCHVVEYSVIAEIDVDRLTYSVLPPDRGIGEVKRPLYSCNIQKIRDASRGPENKAEVKLILQAKRNGAYL</sequence>
<dbReference type="PANTHER" id="PTHR47467">
    <property type="entry name" value="OS01G0867200 PROTEIN"/>
    <property type="match status" value="1"/>
</dbReference>
<protein>
    <recommendedName>
        <fullName evidence="3">Cleavage/polyadenylation specificity factor A subunit N-terminal domain-containing protein</fullName>
    </recommendedName>
</protein>
<evidence type="ECO:0000313" key="1">
    <source>
        <dbReference type="EMBL" id="KAH7511655.1"/>
    </source>
</evidence>
<name>A0ABQ8GZ91_9ROSI</name>
<evidence type="ECO:0008006" key="3">
    <source>
        <dbReference type="Google" id="ProtNLM"/>
    </source>
</evidence>
<dbReference type="PANTHER" id="PTHR47467:SF1">
    <property type="entry name" value="WD40 REPEAT-CONTAINING PROTEIN"/>
    <property type="match status" value="1"/>
</dbReference>
<comment type="caution">
    <text evidence="1">The sequence shown here is derived from an EMBL/GenBank/DDBJ whole genome shotgun (WGS) entry which is preliminary data.</text>
</comment>